<dbReference type="AlphaFoldDB" id="A0A329UVE2"/>
<proteinExistence type="predicted"/>
<dbReference type="InterPro" id="IPR010994">
    <property type="entry name" value="RuvA_2-like"/>
</dbReference>
<feature type="transmembrane region" description="Helical" evidence="1">
    <location>
        <begin position="45"/>
        <end position="66"/>
    </location>
</feature>
<evidence type="ECO:0000313" key="3">
    <source>
        <dbReference type="EMBL" id="RAW67123.1"/>
    </source>
</evidence>
<reference evidence="2 5" key="2">
    <citation type="journal article" date="2019" name="Nat. Med.">
        <title>A library of human gut bacterial isolates paired with longitudinal multiomics data enables mechanistic microbiome research.</title>
        <authorList>
            <person name="Poyet M."/>
            <person name="Groussin M."/>
            <person name="Gibbons S.M."/>
            <person name="Avila-Pacheco J."/>
            <person name="Jiang X."/>
            <person name="Kearney S.M."/>
            <person name="Perrotta A.R."/>
            <person name="Berdy B."/>
            <person name="Zhao S."/>
            <person name="Lieberman T.D."/>
            <person name="Swanson P.K."/>
            <person name="Smith M."/>
            <person name="Roesemann S."/>
            <person name="Alexander J.E."/>
            <person name="Rich S.A."/>
            <person name="Livny J."/>
            <person name="Vlamakis H."/>
            <person name="Clish C."/>
            <person name="Bullock K."/>
            <person name="Deik A."/>
            <person name="Scott J."/>
            <person name="Pierce K.A."/>
            <person name="Xavier R.J."/>
            <person name="Alm E.J."/>
        </authorList>
    </citation>
    <scope>NUCLEOTIDE SEQUENCE [LARGE SCALE GENOMIC DNA]</scope>
    <source>
        <strain evidence="2 5">BIOML-B9</strain>
    </source>
</reference>
<evidence type="ECO:0000313" key="4">
    <source>
        <dbReference type="Proteomes" id="UP000250550"/>
    </source>
</evidence>
<reference evidence="3 4" key="1">
    <citation type="submission" date="2018-02" db="EMBL/GenBank/DDBJ databases">
        <title>Complete genome sequencing of Faecalibacterium prausnitzii strains isolated from the human gut.</title>
        <authorList>
            <person name="Fitzgerald B.C."/>
            <person name="Shkoporov A.N."/>
            <person name="Ross P.R."/>
            <person name="Hill C."/>
        </authorList>
    </citation>
    <scope>NUCLEOTIDE SEQUENCE [LARGE SCALE GENOMIC DNA]</scope>
    <source>
        <strain evidence="3 4">APC924/119</strain>
    </source>
</reference>
<evidence type="ECO:0000256" key="1">
    <source>
        <dbReference type="SAM" id="Phobius"/>
    </source>
</evidence>
<gene>
    <name evidence="3" type="ORF">C4N21_00170</name>
    <name evidence="2" type="ORF">GKD85_12235</name>
</gene>
<sequence length="149" mass="16449">MPLKNLCKTYARSSAIFLQRAFFLAKNQVEWEKKPMQNKKRREELFLLLCLAAAGVCAVLAFRFAVPLQAQTPQTLPDTKELAAYTQVELNTADADALCTLPGVGPHNAQAILDYRARHGPFAQVEDAAQVPGITQAMVDSWAGQAYVR</sequence>
<name>A0A329UVE2_9FIRM</name>
<dbReference type="EMBL" id="WKQE01000020">
    <property type="protein sequence ID" value="MSC81560.1"/>
    <property type="molecule type" value="Genomic_DNA"/>
</dbReference>
<evidence type="ECO:0000313" key="2">
    <source>
        <dbReference type="EMBL" id="MSC81560.1"/>
    </source>
</evidence>
<keyword evidence="1" id="KW-0812">Transmembrane</keyword>
<keyword evidence="1" id="KW-1133">Transmembrane helix</keyword>
<organism evidence="3 4">
    <name type="scientific">Faecalibacterium prausnitzii</name>
    <dbReference type="NCBI Taxonomy" id="853"/>
    <lineage>
        <taxon>Bacteria</taxon>
        <taxon>Bacillati</taxon>
        <taxon>Bacillota</taxon>
        <taxon>Clostridia</taxon>
        <taxon>Eubacteriales</taxon>
        <taxon>Oscillospiraceae</taxon>
        <taxon>Faecalibacterium</taxon>
    </lineage>
</organism>
<keyword evidence="1" id="KW-0472">Membrane</keyword>
<dbReference type="SUPFAM" id="SSF47781">
    <property type="entry name" value="RuvA domain 2-like"/>
    <property type="match status" value="1"/>
</dbReference>
<dbReference type="EMBL" id="PRLF01000001">
    <property type="protein sequence ID" value="RAW67123.1"/>
    <property type="molecule type" value="Genomic_DNA"/>
</dbReference>
<comment type="caution">
    <text evidence="3">The sequence shown here is derived from an EMBL/GenBank/DDBJ whole genome shotgun (WGS) entry which is preliminary data.</text>
</comment>
<accession>A0A329UVE2</accession>
<dbReference type="Gene3D" id="1.10.150.280">
    <property type="entry name" value="AF1531-like domain"/>
    <property type="match status" value="1"/>
</dbReference>
<dbReference type="InterPro" id="IPR051675">
    <property type="entry name" value="Endo/Exo/Phosphatase_dom_1"/>
</dbReference>
<dbReference type="Proteomes" id="UP000477010">
    <property type="component" value="Unassembled WGS sequence"/>
</dbReference>
<dbReference type="Proteomes" id="UP000250550">
    <property type="component" value="Unassembled WGS sequence"/>
</dbReference>
<evidence type="ECO:0000313" key="5">
    <source>
        <dbReference type="Proteomes" id="UP000477010"/>
    </source>
</evidence>
<dbReference type="Pfam" id="PF12836">
    <property type="entry name" value="HHH_3"/>
    <property type="match status" value="1"/>
</dbReference>
<dbReference type="PANTHER" id="PTHR21180">
    <property type="entry name" value="ENDONUCLEASE/EXONUCLEASE/PHOSPHATASE FAMILY DOMAIN-CONTAINING PROTEIN 1"/>
    <property type="match status" value="1"/>
</dbReference>
<protein>
    <submittedName>
        <fullName evidence="3">Competence protein ComEA</fullName>
    </submittedName>
</protein>
<dbReference type="PANTHER" id="PTHR21180:SF32">
    <property type="entry name" value="ENDONUCLEASE_EXONUCLEASE_PHOSPHATASE FAMILY DOMAIN-CONTAINING PROTEIN 1"/>
    <property type="match status" value="1"/>
</dbReference>